<comment type="caution">
    <text evidence="4">The sequence shown here is derived from an EMBL/GenBank/DDBJ whole genome shotgun (WGS) entry which is preliminary data.</text>
</comment>
<reference evidence="4" key="1">
    <citation type="journal article" date="2014" name="Int. J. Syst. Evol. Microbiol.">
        <title>Complete genome sequence of Corynebacterium casei LMG S-19264T (=DSM 44701T), isolated from a smear-ripened cheese.</title>
        <authorList>
            <consortium name="US DOE Joint Genome Institute (JGI-PGF)"/>
            <person name="Walter F."/>
            <person name="Albersmeier A."/>
            <person name="Kalinowski J."/>
            <person name="Ruckert C."/>
        </authorList>
    </citation>
    <scope>NUCLEOTIDE SEQUENCE</scope>
    <source>
        <strain evidence="4">CGMCC 4.7430</strain>
    </source>
</reference>
<proteinExistence type="predicted"/>
<keyword evidence="2" id="KW-1133">Transmembrane helix</keyword>
<dbReference type="AlphaFoldDB" id="A0A918A6W9"/>
<dbReference type="EMBL" id="BMNK01000004">
    <property type="protein sequence ID" value="GGP06121.1"/>
    <property type="molecule type" value="Genomic_DNA"/>
</dbReference>
<keyword evidence="5" id="KW-1185">Reference proteome</keyword>
<dbReference type="Proteomes" id="UP000660745">
    <property type="component" value="Unassembled WGS sequence"/>
</dbReference>
<reference evidence="4" key="2">
    <citation type="submission" date="2020-09" db="EMBL/GenBank/DDBJ databases">
        <authorList>
            <person name="Sun Q."/>
            <person name="Zhou Y."/>
        </authorList>
    </citation>
    <scope>NUCLEOTIDE SEQUENCE</scope>
    <source>
        <strain evidence="4">CGMCC 4.7430</strain>
    </source>
</reference>
<keyword evidence="2" id="KW-0472">Membrane</keyword>
<feature type="domain" description="DUF4342" evidence="3">
    <location>
        <begin position="8"/>
        <end position="81"/>
    </location>
</feature>
<dbReference type="InterPro" id="IPR025642">
    <property type="entry name" value="DUF4342"/>
</dbReference>
<name>A0A918A6W9_9ACTN</name>
<evidence type="ECO:0000256" key="2">
    <source>
        <dbReference type="SAM" id="Phobius"/>
    </source>
</evidence>
<sequence length="112" mass="11541">MPDMTVTREETKVHGPELAEKVKKLIHEGNVRRIIVKDSHGHTVLEVPVTVGVGAFILAPVITAVSALAALAAEWNIQIDRTGDGATGPENEIIGGSGSRPAGTANDGASPG</sequence>
<feature type="region of interest" description="Disordered" evidence="1">
    <location>
        <begin position="81"/>
        <end position="112"/>
    </location>
</feature>
<protein>
    <recommendedName>
        <fullName evidence="3">DUF4342 domain-containing protein</fullName>
    </recommendedName>
</protein>
<accession>A0A918A6W9</accession>
<keyword evidence="2" id="KW-0812">Transmembrane</keyword>
<evidence type="ECO:0000259" key="3">
    <source>
        <dbReference type="Pfam" id="PF14242"/>
    </source>
</evidence>
<feature type="transmembrane region" description="Helical" evidence="2">
    <location>
        <begin position="49"/>
        <end position="73"/>
    </location>
</feature>
<gene>
    <name evidence="4" type="ORF">GCM10012278_28250</name>
</gene>
<dbReference type="Pfam" id="PF14242">
    <property type="entry name" value="DUF4342"/>
    <property type="match status" value="1"/>
</dbReference>
<evidence type="ECO:0000256" key="1">
    <source>
        <dbReference type="SAM" id="MobiDB-lite"/>
    </source>
</evidence>
<evidence type="ECO:0000313" key="4">
    <source>
        <dbReference type="EMBL" id="GGP06121.1"/>
    </source>
</evidence>
<evidence type="ECO:0000313" key="5">
    <source>
        <dbReference type="Proteomes" id="UP000660745"/>
    </source>
</evidence>
<organism evidence="4 5">
    <name type="scientific">Nonomuraea glycinis</name>
    <dbReference type="NCBI Taxonomy" id="2047744"/>
    <lineage>
        <taxon>Bacteria</taxon>
        <taxon>Bacillati</taxon>
        <taxon>Actinomycetota</taxon>
        <taxon>Actinomycetes</taxon>
        <taxon>Streptosporangiales</taxon>
        <taxon>Streptosporangiaceae</taxon>
        <taxon>Nonomuraea</taxon>
    </lineage>
</organism>